<name>A0ABN7V944_GIGMA</name>
<dbReference type="EMBL" id="CAJVQB010011232">
    <property type="protein sequence ID" value="CAG8746186.1"/>
    <property type="molecule type" value="Genomic_DNA"/>
</dbReference>
<organism evidence="1 2">
    <name type="scientific">Gigaspora margarita</name>
    <dbReference type="NCBI Taxonomy" id="4874"/>
    <lineage>
        <taxon>Eukaryota</taxon>
        <taxon>Fungi</taxon>
        <taxon>Fungi incertae sedis</taxon>
        <taxon>Mucoromycota</taxon>
        <taxon>Glomeromycotina</taxon>
        <taxon>Glomeromycetes</taxon>
        <taxon>Diversisporales</taxon>
        <taxon>Gigasporaceae</taxon>
        <taxon>Gigaspora</taxon>
    </lineage>
</organism>
<evidence type="ECO:0000313" key="1">
    <source>
        <dbReference type="EMBL" id="CAG8746186.1"/>
    </source>
</evidence>
<reference evidence="1 2" key="1">
    <citation type="submission" date="2021-06" db="EMBL/GenBank/DDBJ databases">
        <authorList>
            <person name="Kallberg Y."/>
            <person name="Tangrot J."/>
            <person name="Rosling A."/>
        </authorList>
    </citation>
    <scope>NUCLEOTIDE SEQUENCE [LARGE SCALE GENOMIC DNA]</scope>
    <source>
        <strain evidence="1 2">120-4 pot B 10/14</strain>
    </source>
</reference>
<evidence type="ECO:0000313" key="2">
    <source>
        <dbReference type="Proteomes" id="UP000789901"/>
    </source>
</evidence>
<dbReference type="Proteomes" id="UP000789901">
    <property type="component" value="Unassembled WGS sequence"/>
</dbReference>
<keyword evidence="2" id="KW-1185">Reference proteome</keyword>
<sequence length="102" mass="11935">MPIWDDYNEGEDDRHGHFEATCHYCDKGKWQHEKPSIMEAHLALHCKGLVSDDIRKKWLIEVAKRALDGWTSPKGDSVYNYIITTPNHHEYLYAIENYLGDC</sequence>
<proteinExistence type="predicted"/>
<accession>A0ABN7V944</accession>
<comment type="caution">
    <text evidence="1">The sequence shown here is derived from an EMBL/GenBank/DDBJ whole genome shotgun (WGS) entry which is preliminary data.</text>
</comment>
<protein>
    <submittedName>
        <fullName evidence="1">18063_t:CDS:1</fullName>
    </submittedName>
</protein>
<gene>
    <name evidence="1" type="ORF">GMARGA_LOCUS15899</name>
</gene>